<feature type="binding site" evidence="24">
    <location>
        <begin position="318"/>
        <end position="319"/>
    </location>
    <ligand>
        <name>ATP</name>
        <dbReference type="ChEBI" id="CHEBI:30616"/>
    </ligand>
</feature>
<dbReference type="NCBIfam" id="NF002378">
    <property type="entry name" value="PRK01372.1"/>
    <property type="match status" value="1"/>
</dbReference>
<dbReference type="PROSITE" id="PS50975">
    <property type="entry name" value="ATP_GRASP"/>
    <property type="match status" value="1"/>
</dbReference>
<evidence type="ECO:0000259" key="27">
    <source>
        <dbReference type="PROSITE" id="PS50975"/>
    </source>
</evidence>
<keyword evidence="15 25" id="KW-0464">Manganese</keyword>
<feature type="binding site" evidence="25">
    <location>
        <position position="319"/>
    </location>
    <ligand>
        <name>Mg(2+)</name>
        <dbReference type="ChEBI" id="CHEBI:18420"/>
        <label>1</label>
    </ligand>
</feature>
<evidence type="ECO:0000256" key="26">
    <source>
        <dbReference type="PROSITE-ProRule" id="PRU00409"/>
    </source>
</evidence>
<evidence type="ECO:0000256" key="9">
    <source>
        <dbReference type="ARBA" id="ARBA00022723"/>
    </source>
</evidence>
<dbReference type="SUPFAM" id="SSF56059">
    <property type="entry name" value="Glutathione synthetase ATP-binding domain-like"/>
    <property type="match status" value="1"/>
</dbReference>
<evidence type="ECO:0000256" key="17">
    <source>
        <dbReference type="ARBA" id="ARBA00047614"/>
    </source>
</evidence>
<feature type="binding site" evidence="24">
    <location>
        <begin position="187"/>
        <end position="189"/>
    </location>
    <ligand>
        <name>ATP</name>
        <dbReference type="ChEBI" id="CHEBI:30616"/>
    </ligand>
</feature>
<dbReference type="InterPro" id="IPR011127">
    <property type="entry name" value="Dala_Dala_lig_N"/>
</dbReference>
<dbReference type="GO" id="GO:0009252">
    <property type="term" value="P:peptidoglycan biosynthetic process"/>
    <property type="evidence" value="ECO:0007669"/>
    <property type="project" value="UniProtKB-UniRule"/>
</dbReference>
<evidence type="ECO:0000256" key="3">
    <source>
        <dbReference type="ARBA" id="ARBA00004496"/>
    </source>
</evidence>
<name>A0A347ZS22_9CHLR</name>
<comment type="catalytic activity">
    <reaction evidence="17 22">
        <text>2 D-alanine + ATP = D-alanyl-D-alanine + ADP + phosphate + H(+)</text>
        <dbReference type="Rhea" id="RHEA:11224"/>
        <dbReference type="ChEBI" id="CHEBI:15378"/>
        <dbReference type="ChEBI" id="CHEBI:30616"/>
        <dbReference type="ChEBI" id="CHEBI:43474"/>
        <dbReference type="ChEBI" id="CHEBI:57416"/>
        <dbReference type="ChEBI" id="CHEBI:57822"/>
        <dbReference type="ChEBI" id="CHEBI:456216"/>
        <dbReference type="EC" id="6.3.2.4"/>
    </reaction>
</comment>
<keyword evidence="12 25" id="KW-0460">Magnesium</keyword>
<feature type="binding site" evidence="25">
    <location>
        <position position="305"/>
    </location>
    <ligand>
        <name>Mg(2+)</name>
        <dbReference type="ChEBI" id="CHEBI:18420"/>
        <label>1</label>
    </ligand>
</feature>
<evidence type="ECO:0000256" key="22">
    <source>
        <dbReference type="HAMAP-Rule" id="MF_00047"/>
    </source>
</evidence>
<feature type="domain" description="ATP-grasp" evidence="27">
    <location>
        <begin position="146"/>
        <end position="352"/>
    </location>
</feature>
<dbReference type="GO" id="GO:0071555">
    <property type="term" value="P:cell wall organization"/>
    <property type="evidence" value="ECO:0007669"/>
    <property type="project" value="UniProtKB-KW"/>
</dbReference>
<comment type="function">
    <text evidence="2 22">Cell wall formation.</text>
</comment>
<dbReference type="GO" id="GO:0005524">
    <property type="term" value="F:ATP binding"/>
    <property type="evidence" value="ECO:0007669"/>
    <property type="project" value="UniProtKB-UniRule"/>
</dbReference>
<comment type="caution">
    <text evidence="28">The sequence shown here is derived from an EMBL/GenBank/DDBJ whole genome shotgun (WGS) entry which is preliminary data.</text>
</comment>
<dbReference type="GO" id="GO:0008716">
    <property type="term" value="F:D-alanine-D-alanine ligase activity"/>
    <property type="evidence" value="ECO:0007669"/>
    <property type="project" value="UniProtKB-UniRule"/>
</dbReference>
<dbReference type="PROSITE" id="PS00843">
    <property type="entry name" value="DALA_DALA_LIGASE_1"/>
    <property type="match status" value="1"/>
</dbReference>
<organism evidence="28 29">
    <name type="scientific">Pelolinea submarina</name>
    <dbReference type="NCBI Taxonomy" id="913107"/>
    <lineage>
        <taxon>Bacteria</taxon>
        <taxon>Bacillati</taxon>
        <taxon>Chloroflexota</taxon>
        <taxon>Anaerolineae</taxon>
        <taxon>Anaerolineales</taxon>
        <taxon>Anaerolineaceae</taxon>
        <taxon>Pelolinea</taxon>
    </lineage>
</organism>
<keyword evidence="10 24" id="KW-0547">Nucleotide-binding</keyword>
<dbReference type="Proteomes" id="UP000256388">
    <property type="component" value="Unassembled WGS sequence"/>
</dbReference>
<dbReference type="PIRSF" id="PIRSF039102">
    <property type="entry name" value="Ddl/VanB"/>
    <property type="match status" value="1"/>
</dbReference>
<evidence type="ECO:0000256" key="25">
    <source>
        <dbReference type="PIRSR" id="PIRSR039102-3"/>
    </source>
</evidence>
<reference evidence="28 29" key="1">
    <citation type="submission" date="2018-08" db="EMBL/GenBank/DDBJ databases">
        <title>Genomic Encyclopedia of Type Strains, Phase IV (KMG-IV): sequencing the most valuable type-strain genomes for metagenomic binning, comparative biology and taxonomic classification.</title>
        <authorList>
            <person name="Goeker M."/>
        </authorList>
    </citation>
    <scope>NUCLEOTIDE SEQUENCE [LARGE SCALE GENOMIC DNA]</scope>
    <source>
        <strain evidence="28 29">DSM 23923</strain>
    </source>
</reference>
<dbReference type="EMBL" id="QUMS01000001">
    <property type="protein sequence ID" value="REG11332.1"/>
    <property type="molecule type" value="Genomic_DNA"/>
</dbReference>
<dbReference type="AlphaFoldDB" id="A0A347ZS22"/>
<evidence type="ECO:0000256" key="16">
    <source>
        <dbReference type="ARBA" id="ARBA00023316"/>
    </source>
</evidence>
<accession>A0A347ZS22</accession>
<evidence type="ECO:0000313" key="28">
    <source>
        <dbReference type="EMBL" id="REG11332.1"/>
    </source>
</evidence>
<sequence length="370" mass="41000">MTEKINLGIILGGRSGEHEVSLMSSRSVLSVLDREKFNVTEIGIDHNGLWWSGEHVLEALEKGSTQSLHRVFLLPEPGKTVLYKRSFENASEVITPIAELDVIFPVLHGTFGEDGTLQGFFEMADVAYVGAGVLGSSVGMDKSVFKDVMRANGIPVTEWITCTRRDIETNVESVIKRAEAVADYPLFVKPANLGSSVGITKVKNHSDLYEGILEAARYDRRILIERGINAREIEVSVLGNEDAQASLPGEIVPSDEFYSYNAKYLDGKSNLFIPAPLSDELTEKIRELAVKTYKAIDCAGMARVDFLLDKDTNDLYINEVNTIPGFTSISMYPKLWDAGGLTYPALIEKLIDLALERKQERNKSKRTFGD</sequence>
<evidence type="ECO:0000256" key="21">
    <source>
        <dbReference type="ARBA" id="ARBA00077154"/>
    </source>
</evidence>
<dbReference type="Gene3D" id="3.40.50.20">
    <property type="match status" value="1"/>
</dbReference>
<evidence type="ECO:0000256" key="5">
    <source>
        <dbReference type="ARBA" id="ARBA00010871"/>
    </source>
</evidence>
<dbReference type="InterPro" id="IPR016185">
    <property type="entry name" value="PreATP-grasp_dom_sf"/>
</dbReference>
<dbReference type="FunFam" id="3.30.1490.20:FF:000007">
    <property type="entry name" value="D-alanine--D-alanine ligase"/>
    <property type="match status" value="1"/>
</dbReference>
<feature type="active site" evidence="23">
    <location>
        <position position="330"/>
    </location>
</feature>
<proteinExistence type="inferred from homology"/>
<dbReference type="GO" id="GO:0046872">
    <property type="term" value="F:metal ion binding"/>
    <property type="evidence" value="ECO:0007669"/>
    <property type="project" value="UniProtKB-KW"/>
</dbReference>
<keyword evidence="8 22" id="KW-0436">Ligase</keyword>
<keyword evidence="7 22" id="KW-0963">Cytoplasm</keyword>
<dbReference type="InterPro" id="IPR000291">
    <property type="entry name" value="D-Ala_lig_Van_CS"/>
</dbReference>
<evidence type="ECO:0000256" key="1">
    <source>
        <dbReference type="ARBA" id="ARBA00001936"/>
    </source>
</evidence>
<dbReference type="NCBIfam" id="TIGR01205">
    <property type="entry name" value="D_ala_D_alaTIGR"/>
    <property type="match status" value="1"/>
</dbReference>
<dbReference type="NCBIfam" id="NF002528">
    <property type="entry name" value="PRK01966.1-4"/>
    <property type="match status" value="1"/>
</dbReference>
<dbReference type="Pfam" id="PF07478">
    <property type="entry name" value="Dala_Dala_lig_C"/>
    <property type="match status" value="1"/>
</dbReference>
<comment type="cofactor">
    <cofactor evidence="25">
        <name>Mg(2+)</name>
        <dbReference type="ChEBI" id="CHEBI:18420"/>
    </cofactor>
    <cofactor evidence="25">
        <name>Mn(2+)</name>
        <dbReference type="ChEBI" id="CHEBI:29035"/>
    </cofactor>
    <text evidence="25">Binds 2 magnesium or manganese ions per subunit.</text>
</comment>
<feature type="active site" evidence="23">
    <location>
        <position position="195"/>
    </location>
</feature>
<evidence type="ECO:0000256" key="15">
    <source>
        <dbReference type="ARBA" id="ARBA00023211"/>
    </source>
</evidence>
<dbReference type="InterPro" id="IPR011095">
    <property type="entry name" value="Dala_Dala_lig_C"/>
</dbReference>
<comment type="pathway">
    <text evidence="18">Glycan biosynthesis.</text>
</comment>
<feature type="binding site" evidence="25">
    <location>
        <position position="319"/>
    </location>
    <ligand>
        <name>Mg(2+)</name>
        <dbReference type="ChEBI" id="CHEBI:18420"/>
        <label>2</label>
    </ligand>
</feature>
<dbReference type="InterPro" id="IPR011761">
    <property type="entry name" value="ATP-grasp"/>
</dbReference>
<evidence type="ECO:0000256" key="4">
    <source>
        <dbReference type="ARBA" id="ARBA00004752"/>
    </source>
</evidence>
<feature type="binding site" evidence="24">
    <location>
        <begin position="195"/>
        <end position="196"/>
    </location>
    <ligand>
        <name>ATP</name>
        <dbReference type="ChEBI" id="CHEBI:30616"/>
    </ligand>
</feature>
<evidence type="ECO:0000256" key="6">
    <source>
        <dbReference type="ARBA" id="ARBA00012216"/>
    </source>
</evidence>
<dbReference type="Gene3D" id="3.30.470.20">
    <property type="entry name" value="ATP-grasp fold, B domain"/>
    <property type="match status" value="1"/>
</dbReference>
<dbReference type="HAMAP" id="MF_00047">
    <property type="entry name" value="Dala_Dala_lig"/>
    <property type="match status" value="1"/>
</dbReference>
<evidence type="ECO:0000256" key="14">
    <source>
        <dbReference type="ARBA" id="ARBA00022984"/>
    </source>
</evidence>
<dbReference type="GO" id="GO:0008360">
    <property type="term" value="P:regulation of cell shape"/>
    <property type="evidence" value="ECO:0007669"/>
    <property type="project" value="UniProtKB-KW"/>
</dbReference>
<dbReference type="RefSeq" id="WP_116224464.1">
    <property type="nucleotide sequence ID" value="NZ_AP018437.1"/>
</dbReference>
<keyword evidence="9 25" id="KW-0479">Metal-binding</keyword>
<dbReference type="UniPathway" id="UPA00219"/>
<evidence type="ECO:0000256" key="23">
    <source>
        <dbReference type="PIRSR" id="PIRSR039102-1"/>
    </source>
</evidence>
<feature type="binding site" evidence="24">
    <location>
        <position position="142"/>
    </location>
    <ligand>
        <name>ATP</name>
        <dbReference type="ChEBI" id="CHEBI:30616"/>
    </ligand>
</feature>
<keyword evidence="16 22" id="KW-0961">Cell wall biogenesis/degradation</keyword>
<evidence type="ECO:0000256" key="24">
    <source>
        <dbReference type="PIRSR" id="PIRSR039102-2"/>
    </source>
</evidence>
<evidence type="ECO:0000313" key="29">
    <source>
        <dbReference type="Proteomes" id="UP000256388"/>
    </source>
</evidence>
<keyword evidence="11 26" id="KW-0067">ATP-binding</keyword>
<dbReference type="GO" id="GO:0005829">
    <property type="term" value="C:cytosol"/>
    <property type="evidence" value="ECO:0007669"/>
    <property type="project" value="TreeGrafter"/>
</dbReference>
<comment type="subcellular location">
    <subcellularLocation>
        <location evidence="3 22">Cytoplasm</location>
    </subcellularLocation>
</comment>
<dbReference type="InterPro" id="IPR005905">
    <property type="entry name" value="D_ala_D_ala"/>
</dbReference>
<gene>
    <name evidence="22" type="primary">ddl</name>
    <name evidence="28" type="ORF">DFR64_1210</name>
</gene>
<evidence type="ECO:0000256" key="12">
    <source>
        <dbReference type="ARBA" id="ARBA00022842"/>
    </source>
</evidence>
<dbReference type="OrthoDB" id="9813261at2"/>
<feature type="binding site" evidence="24">
    <location>
        <begin position="225"/>
        <end position="232"/>
    </location>
    <ligand>
        <name>ATP</name>
        <dbReference type="ChEBI" id="CHEBI:30616"/>
    </ligand>
</feature>
<feature type="active site" evidence="23">
    <location>
        <position position="17"/>
    </location>
</feature>
<dbReference type="SUPFAM" id="SSF52440">
    <property type="entry name" value="PreATP-grasp domain"/>
    <property type="match status" value="1"/>
</dbReference>
<dbReference type="PANTHER" id="PTHR23132">
    <property type="entry name" value="D-ALANINE--D-ALANINE LIGASE"/>
    <property type="match status" value="1"/>
</dbReference>
<dbReference type="Gene3D" id="3.30.1490.20">
    <property type="entry name" value="ATP-grasp fold, A domain"/>
    <property type="match status" value="1"/>
</dbReference>
<evidence type="ECO:0000256" key="2">
    <source>
        <dbReference type="ARBA" id="ARBA00003921"/>
    </source>
</evidence>
<evidence type="ECO:0000256" key="19">
    <source>
        <dbReference type="ARBA" id="ARBA00068427"/>
    </source>
</evidence>
<feature type="binding site" evidence="25">
    <location>
        <position position="321"/>
    </location>
    <ligand>
        <name>Mg(2+)</name>
        <dbReference type="ChEBI" id="CHEBI:18420"/>
        <label>2</label>
    </ligand>
</feature>
<evidence type="ECO:0000256" key="18">
    <source>
        <dbReference type="ARBA" id="ARBA00060592"/>
    </source>
</evidence>
<evidence type="ECO:0000256" key="11">
    <source>
        <dbReference type="ARBA" id="ARBA00022840"/>
    </source>
</evidence>
<dbReference type="PANTHER" id="PTHR23132:SF25">
    <property type="entry name" value="D-ALANINE--D-ALANINE LIGASE A"/>
    <property type="match status" value="1"/>
</dbReference>
<evidence type="ECO:0000256" key="10">
    <source>
        <dbReference type="ARBA" id="ARBA00022741"/>
    </source>
</evidence>
<protein>
    <recommendedName>
        <fullName evidence="19 22">D-alanine--D-alanine ligase</fullName>
        <ecNumber evidence="6 22">6.3.2.4</ecNumber>
    </recommendedName>
    <alternativeName>
        <fullName evidence="21 22">D-Ala-D-Ala ligase</fullName>
    </alternativeName>
    <alternativeName>
        <fullName evidence="20 22">D-alanylalanine synthetase</fullName>
    </alternativeName>
</protein>
<comment type="cofactor">
    <cofactor evidence="1">
        <name>Mn(2+)</name>
        <dbReference type="ChEBI" id="CHEBI:29035"/>
    </cofactor>
</comment>
<evidence type="ECO:0000256" key="7">
    <source>
        <dbReference type="ARBA" id="ARBA00022490"/>
    </source>
</evidence>
<dbReference type="InterPro" id="IPR013815">
    <property type="entry name" value="ATP_grasp_subdomain_1"/>
</dbReference>
<keyword evidence="13 22" id="KW-0133">Cell shape</keyword>
<evidence type="ECO:0000256" key="20">
    <source>
        <dbReference type="ARBA" id="ARBA00076288"/>
    </source>
</evidence>
<dbReference type="FunFam" id="3.30.470.20:FF:000008">
    <property type="entry name" value="D-alanine--D-alanine ligase"/>
    <property type="match status" value="1"/>
</dbReference>
<keyword evidence="14 22" id="KW-0573">Peptidoglycan synthesis</keyword>
<evidence type="ECO:0000256" key="8">
    <source>
        <dbReference type="ARBA" id="ARBA00022598"/>
    </source>
</evidence>
<comment type="similarity">
    <text evidence="5 22">Belongs to the D-alanine--D-alanine ligase family.</text>
</comment>
<evidence type="ECO:0000256" key="13">
    <source>
        <dbReference type="ARBA" id="ARBA00022960"/>
    </source>
</evidence>
<dbReference type="PROSITE" id="PS00844">
    <property type="entry name" value="DALA_DALA_LIGASE_2"/>
    <property type="match status" value="1"/>
</dbReference>
<dbReference type="Pfam" id="PF01820">
    <property type="entry name" value="Dala_Dala_lig_N"/>
    <property type="match status" value="1"/>
</dbReference>
<comment type="pathway">
    <text evidence="4 22">Cell wall biogenesis; peptidoglycan biosynthesis.</text>
</comment>
<dbReference type="EC" id="6.3.2.4" evidence="6 22"/>
<keyword evidence="29" id="KW-1185">Reference proteome</keyword>